<protein>
    <submittedName>
        <fullName evidence="1">Uncharacterized protein</fullName>
    </submittedName>
</protein>
<dbReference type="Proteomes" id="UP000279227">
    <property type="component" value="Chromosome"/>
</dbReference>
<name>A0A448B3R0_CHRGE</name>
<proteinExistence type="predicted"/>
<evidence type="ECO:0000313" key="2">
    <source>
        <dbReference type="Proteomes" id="UP000279227"/>
    </source>
</evidence>
<dbReference type="EMBL" id="LR134289">
    <property type="protein sequence ID" value="VEE08368.1"/>
    <property type="molecule type" value="Genomic_DNA"/>
</dbReference>
<sequence length="35" mass="4227">MKKIINKQFKHIDLQQFNQKKSDLIIVIDIMQTIL</sequence>
<evidence type="ECO:0000313" key="1">
    <source>
        <dbReference type="EMBL" id="VEE08368.1"/>
    </source>
</evidence>
<gene>
    <name evidence="1" type="ORF">NCTC11432_02628</name>
</gene>
<dbReference type="AlphaFoldDB" id="A0A448B3R0"/>
<accession>A0A448B3R0</accession>
<dbReference type="KEGG" id="cgle:NCTC11432_02628"/>
<reference evidence="1 2" key="1">
    <citation type="submission" date="2018-12" db="EMBL/GenBank/DDBJ databases">
        <authorList>
            <consortium name="Pathogen Informatics"/>
        </authorList>
    </citation>
    <scope>NUCLEOTIDE SEQUENCE [LARGE SCALE GENOMIC DNA]</scope>
    <source>
        <strain evidence="1 2">NCTC11432</strain>
    </source>
</reference>
<organism evidence="1 2">
    <name type="scientific">Chryseobacterium gleum</name>
    <name type="common">Flavobacterium gleum</name>
    <dbReference type="NCBI Taxonomy" id="250"/>
    <lineage>
        <taxon>Bacteria</taxon>
        <taxon>Pseudomonadati</taxon>
        <taxon>Bacteroidota</taxon>
        <taxon>Flavobacteriia</taxon>
        <taxon>Flavobacteriales</taxon>
        <taxon>Weeksellaceae</taxon>
        <taxon>Chryseobacterium group</taxon>
        <taxon>Chryseobacterium</taxon>
    </lineage>
</organism>